<keyword evidence="3" id="KW-1185">Reference proteome</keyword>
<accession>A0ABR6EUG1</accession>
<dbReference type="GO" id="GO:0008168">
    <property type="term" value="F:methyltransferase activity"/>
    <property type="evidence" value="ECO:0007669"/>
    <property type="project" value="UniProtKB-KW"/>
</dbReference>
<dbReference type="SUPFAM" id="SSF53335">
    <property type="entry name" value="S-adenosyl-L-methionine-dependent methyltransferases"/>
    <property type="match status" value="1"/>
</dbReference>
<organism evidence="2 3">
    <name type="scientific">Pedobacter gandavensis</name>
    <dbReference type="NCBI Taxonomy" id="2679963"/>
    <lineage>
        <taxon>Bacteria</taxon>
        <taxon>Pseudomonadati</taxon>
        <taxon>Bacteroidota</taxon>
        <taxon>Sphingobacteriia</taxon>
        <taxon>Sphingobacteriales</taxon>
        <taxon>Sphingobacteriaceae</taxon>
        <taxon>Pedobacter</taxon>
    </lineage>
</organism>
<dbReference type="Proteomes" id="UP000636110">
    <property type="component" value="Unassembled WGS sequence"/>
</dbReference>
<keyword evidence="2" id="KW-0489">Methyltransferase</keyword>
<dbReference type="Gene3D" id="3.40.50.150">
    <property type="entry name" value="Vaccinia Virus protein VP39"/>
    <property type="match status" value="1"/>
</dbReference>
<dbReference type="InterPro" id="IPR023149">
    <property type="entry name" value="Trans_acon_MeTrfase_C"/>
</dbReference>
<gene>
    <name evidence="2" type="ORF">GM920_08220</name>
</gene>
<dbReference type="PANTHER" id="PTHR43861">
    <property type="entry name" value="TRANS-ACONITATE 2-METHYLTRANSFERASE-RELATED"/>
    <property type="match status" value="1"/>
</dbReference>
<dbReference type="Pfam" id="PF13847">
    <property type="entry name" value="Methyltransf_31"/>
    <property type="match status" value="1"/>
</dbReference>
<evidence type="ECO:0000313" key="3">
    <source>
        <dbReference type="Proteomes" id="UP000636110"/>
    </source>
</evidence>
<feature type="domain" description="Methyltransferase" evidence="1">
    <location>
        <begin position="30"/>
        <end position="151"/>
    </location>
</feature>
<dbReference type="Gene3D" id="1.10.150.290">
    <property type="entry name" value="S-adenosyl-L-methionine-dependent methyltransferases"/>
    <property type="match status" value="1"/>
</dbReference>
<dbReference type="RefSeq" id="WP_182955613.1">
    <property type="nucleotide sequence ID" value="NZ_WNXC01000002.1"/>
</dbReference>
<keyword evidence="2" id="KW-0808">Transferase</keyword>
<protein>
    <submittedName>
        <fullName evidence="2">Methyltransferase domain-containing protein</fullName>
    </submittedName>
</protein>
<comment type="caution">
    <text evidence="2">The sequence shown here is derived from an EMBL/GenBank/DDBJ whole genome shotgun (WGS) entry which is preliminary data.</text>
</comment>
<dbReference type="InterPro" id="IPR029063">
    <property type="entry name" value="SAM-dependent_MTases_sf"/>
</dbReference>
<evidence type="ECO:0000313" key="2">
    <source>
        <dbReference type="EMBL" id="MBB2148896.1"/>
    </source>
</evidence>
<dbReference type="EMBL" id="WNXC01000002">
    <property type="protein sequence ID" value="MBB2148896.1"/>
    <property type="molecule type" value="Genomic_DNA"/>
</dbReference>
<evidence type="ECO:0000259" key="1">
    <source>
        <dbReference type="Pfam" id="PF13847"/>
    </source>
</evidence>
<dbReference type="InterPro" id="IPR025714">
    <property type="entry name" value="Methyltranfer_dom"/>
</dbReference>
<reference evidence="2 3" key="1">
    <citation type="submission" date="2019-11" db="EMBL/GenBank/DDBJ databases">
        <title>Description of Pedobacter sp. LMG 31462T.</title>
        <authorList>
            <person name="Carlier A."/>
            <person name="Qi S."/>
            <person name="Vandamme P."/>
        </authorList>
    </citation>
    <scope>NUCLEOTIDE SEQUENCE [LARGE SCALE GENOMIC DNA]</scope>
    <source>
        <strain evidence="2 3">LMG 31462</strain>
    </source>
</reference>
<dbReference type="GO" id="GO:0032259">
    <property type="term" value="P:methylation"/>
    <property type="evidence" value="ECO:0007669"/>
    <property type="project" value="UniProtKB-KW"/>
</dbReference>
<sequence length="254" mass="29651">MSWNPDLYNKFKQERYAPFYDLLGMLDKREKLKVIDLGCGTGELTHKIQQELPGSQVLGIDASKEMLRDAAVFENENLHFEHIDIKNKIQSGEKYDLIFSNAALQWLDQHEQLWPEMIALLHSGGQILIQIPSNHDHFTHKTLQEIAKESPFKEALNGWIRLTTVLNIEVYAQILFEQGCQEMTIYEKVYPHVLSDANAILEWTSGTAMLPYLERLPENLKSIFTNEYKSRLQERYPEKPVFYPFKRTLMSGRF</sequence>
<dbReference type="PANTHER" id="PTHR43861:SF1">
    <property type="entry name" value="TRANS-ACONITATE 2-METHYLTRANSFERASE"/>
    <property type="match status" value="1"/>
</dbReference>
<proteinExistence type="predicted"/>
<dbReference type="CDD" id="cd02440">
    <property type="entry name" value="AdoMet_MTases"/>
    <property type="match status" value="1"/>
</dbReference>
<name>A0ABR6EUG1_9SPHI</name>